<comment type="similarity">
    <text evidence="2">Belongs to the class-IV pyridoxal-phosphate-dependent aminotransferase family.</text>
</comment>
<dbReference type="SUPFAM" id="SSF56752">
    <property type="entry name" value="D-aminoacid aminotransferase-like PLP-dependent enzymes"/>
    <property type="match status" value="1"/>
</dbReference>
<dbReference type="GO" id="GO:0008483">
    <property type="term" value="F:transaminase activity"/>
    <property type="evidence" value="ECO:0007669"/>
    <property type="project" value="UniProtKB-KW"/>
</dbReference>
<gene>
    <name evidence="4" type="ORF">V5E97_38055</name>
</gene>
<dbReference type="RefSeq" id="WP_406696809.1">
    <property type="nucleotide sequence ID" value="NZ_CP155447.1"/>
</dbReference>
<protein>
    <submittedName>
        <fullName evidence="4">Aminotransferase class IV</fullName>
    </submittedName>
</protein>
<dbReference type="GO" id="GO:0046394">
    <property type="term" value="P:carboxylic acid biosynthetic process"/>
    <property type="evidence" value="ECO:0007669"/>
    <property type="project" value="UniProtKB-ARBA"/>
</dbReference>
<dbReference type="PANTHER" id="PTHR42743">
    <property type="entry name" value="AMINO-ACID AMINOTRANSFERASE"/>
    <property type="match status" value="1"/>
</dbReference>
<dbReference type="EMBL" id="CP155447">
    <property type="protein sequence ID" value="XBH04063.1"/>
    <property type="molecule type" value="Genomic_DNA"/>
</dbReference>
<dbReference type="InterPro" id="IPR036038">
    <property type="entry name" value="Aminotransferase-like"/>
</dbReference>
<name>A0AAU7CG76_9BACT</name>
<evidence type="ECO:0000256" key="1">
    <source>
        <dbReference type="ARBA" id="ARBA00001933"/>
    </source>
</evidence>
<dbReference type="InterPro" id="IPR050571">
    <property type="entry name" value="Class-IV_PLP-Dep_Aminotrnsfr"/>
</dbReference>
<organism evidence="4">
    <name type="scientific">Singulisphaera sp. Ch08</name>
    <dbReference type="NCBI Taxonomy" id="3120278"/>
    <lineage>
        <taxon>Bacteria</taxon>
        <taxon>Pseudomonadati</taxon>
        <taxon>Planctomycetota</taxon>
        <taxon>Planctomycetia</taxon>
        <taxon>Isosphaerales</taxon>
        <taxon>Isosphaeraceae</taxon>
        <taxon>Singulisphaera</taxon>
    </lineage>
</organism>
<keyword evidence="4" id="KW-0032">Aminotransferase</keyword>
<dbReference type="GO" id="GO:0005829">
    <property type="term" value="C:cytosol"/>
    <property type="evidence" value="ECO:0007669"/>
    <property type="project" value="TreeGrafter"/>
</dbReference>
<dbReference type="Gene3D" id="3.20.10.10">
    <property type="entry name" value="D-amino Acid Aminotransferase, subunit A, domain 2"/>
    <property type="match status" value="1"/>
</dbReference>
<evidence type="ECO:0000256" key="2">
    <source>
        <dbReference type="ARBA" id="ARBA00009320"/>
    </source>
</evidence>
<dbReference type="InterPro" id="IPR043132">
    <property type="entry name" value="BCAT-like_C"/>
</dbReference>
<accession>A0AAU7CG76</accession>
<comment type="cofactor">
    <cofactor evidence="1">
        <name>pyridoxal 5'-phosphate</name>
        <dbReference type="ChEBI" id="CHEBI:597326"/>
    </cofactor>
</comment>
<evidence type="ECO:0000256" key="3">
    <source>
        <dbReference type="ARBA" id="ARBA00022898"/>
    </source>
</evidence>
<keyword evidence="3" id="KW-0663">Pyridoxal phosphate</keyword>
<dbReference type="Pfam" id="PF01063">
    <property type="entry name" value="Aminotran_4"/>
    <property type="match status" value="1"/>
</dbReference>
<dbReference type="PANTHER" id="PTHR42743:SF10">
    <property type="entry name" value="D-ALANINE AMINOTRANSFERASE"/>
    <property type="match status" value="1"/>
</dbReference>
<evidence type="ECO:0000313" key="4">
    <source>
        <dbReference type="EMBL" id="XBH04063.1"/>
    </source>
</evidence>
<reference evidence="4" key="1">
    <citation type="submission" date="2024-05" db="EMBL/GenBank/DDBJ databases">
        <title>Planctomycetes of the genus Singulisphaera possess chitinolytic capabilities.</title>
        <authorList>
            <person name="Ivanova A."/>
        </authorList>
    </citation>
    <scope>NUCLEOTIDE SEQUENCE</scope>
    <source>
        <strain evidence="4">Ch08T</strain>
    </source>
</reference>
<keyword evidence="4" id="KW-0808">Transferase</keyword>
<dbReference type="Gene3D" id="3.30.470.10">
    <property type="match status" value="1"/>
</dbReference>
<dbReference type="GO" id="GO:0008652">
    <property type="term" value="P:amino acid biosynthetic process"/>
    <property type="evidence" value="ECO:0007669"/>
    <property type="project" value="UniProtKB-ARBA"/>
</dbReference>
<dbReference type="InterPro" id="IPR043131">
    <property type="entry name" value="BCAT-like_N"/>
</dbReference>
<proteinExistence type="inferred from homology"/>
<sequence>MESLACLNGELMPVDEARIPIWDRGFLFGDAVYEVMRIYQGRCWLEEAHLGRLRRSLASMEFPAVDLTELMNRVNRTISASGVEEGTAYLHITRGVAPRAHAFPDASVPPTELIVIRSYDDTQPSRNRESGVATLSQPELRWKRCDVKSTNLLANVMAHEAAHRAGCFEAILVGEDGLVTEATHSSVLWVRDGRLEGTPEDNGILPGTTRRFLIEAAGETGIPFAEARLSLDDLKRADEVLLVGTTIEIFPVIRIDDTPISGGQPGALTRRLQATFREAIERWLAPQTV</sequence>
<dbReference type="AlphaFoldDB" id="A0AAU7CG76"/>
<dbReference type="InterPro" id="IPR001544">
    <property type="entry name" value="Aminotrans_IV"/>
</dbReference>
<dbReference type="FunFam" id="3.20.10.10:FF:000002">
    <property type="entry name" value="D-alanine aminotransferase"/>
    <property type="match status" value="1"/>
</dbReference>